<evidence type="ECO:0000256" key="1">
    <source>
        <dbReference type="SAM" id="Phobius"/>
    </source>
</evidence>
<keyword evidence="1" id="KW-1133">Transmembrane helix</keyword>
<evidence type="ECO:0000313" key="2">
    <source>
        <dbReference type="EMBL" id="WVZ18165.1"/>
    </source>
</evidence>
<protein>
    <submittedName>
        <fullName evidence="2">Uncharacterized protein</fullName>
    </submittedName>
</protein>
<keyword evidence="1" id="KW-0812">Transmembrane</keyword>
<dbReference type="InterPro" id="IPR011989">
    <property type="entry name" value="ARM-like"/>
</dbReference>
<keyword evidence="3" id="KW-1185">Reference proteome</keyword>
<sequence length="430" mass="47996">MMIWTDSCHQSASDLPFLSFPISVFSFFPYFLLSSTSFHTPKHTQIKSTEFRSVSSLSLMDDPPKHRLLTLLNALKEASKALHTNTNPFSFLFSTDSSAAIDTLLDLEVKAHAVFSSDPNLRNLSSILSSLPSLIDKLHKHRGYFPRSLLQRHLTKCKISDLAGTIQSEIQKYIDRVAVRDLVDALQEPPSRQDEEQRQVKALVEFRQRLSQGFDVEFQDLVLRAKVFTLLECVLFEKSNSSSKHVKEEAAMTIAALVKFNKNVFVGLVLMGPTIKALIAMASACSIRVLSSLINFIRSPLVDEILCSGEISKIIGFVRWRELGLRVAALDCVLELGYIGRKEVVEAMVKEGVIEILMDLQREGCSECECDLAFGNCVSRFAIQVEVGEGLSSQEKREIKSEILNIVKEVSQSEAEFATVSAEILWGSSP</sequence>
<name>A0AAQ3NY00_VIGMU</name>
<dbReference type="InterPro" id="IPR016024">
    <property type="entry name" value="ARM-type_fold"/>
</dbReference>
<dbReference type="Proteomes" id="UP001374535">
    <property type="component" value="Chromosome 2"/>
</dbReference>
<dbReference type="EMBL" id="CP144699">
    <property type="protein sequence ID" value="WVZ18165.1"/>
    <property type="molecule type" value="Genomic_DNA"/>
</dbReference>
<keyword evidence="1" id="KW-0472">Membrane</keyword>
<dbReference type="AlphaFoldDB" id="A0AAQ3NY00"/>
<gene>
    <name evidence="2" type="ORF">V8G54_005487</name>
</gene>
<evidence type="ECO:0000313" key="3">
    <source>
        <dbReference type="Proteomes" id="UP001374535"/>
    </source>
</evidence>
<feature type="transmembrane region" description="Helical" evidence="1">
    <location>
        <begin position="15"/>
        <end position="33"/>
    </location>
</feature>
<reference evidence="2 3" key="1">
    <citation type="journal article" date="2023" name="Life. Sci Alliance">
        <title>Evolutionary insights into 3D genome organization and epigenetic landscape of Vigna mungo.</title>
        <authorList>
            <person name="Junaid A."/>
            <person name="Singh B."/>
            <person name="Bhatia S."/>
        </authorList>
    </citation>
    <scope>NUCLEOTIDE SEQUENCE [LARGE SCALE GENOMIC DNA]</scope>
    <source>
        <strain evidence="2">Urdbean</strain>
    </source>
</reference>
<dbReference type="PANTHER" id="PTHR35834">
    <property type="entry name" value="ARMADILLO-TYPE FOLD PROTEIN-RELATED"/>
    <property type="match status" value="1"/>
</dbReference>
<dbReference type="Gene3D" id="1.25.10.10">
    <property type="entry name" value="Leucine-rich Repeat Variant"/>
    <property type="match status" value="1"/>
</dbReference>
<dbReference type="PANTHER" id="PTHR35834:SF3">
    <property type="entry name" value="ARM REPEAT SUPERFAMILY PROTEIN"/>
    <property type="match status" value="1"/>
</dbReference>
<organism evidence="2 3">
    <name type="scientific">Vigna mungo</name>
    <name type="common">Black gram</name>
    <name type="synonym">Phaseolus mungo</name>
    <dbReference type="NCBI Taxonomy" id="3915"/>
    <lineage>
        <taxon>Eukaryota</taxon>
        <taxon>Viridiplantae</taxon>
        <taxon>Streptophyta</taxon>
        <taxon>Embryophyta</taxon>
        <taxon>Tracheophyta</taxon>
        <taxon>Spermatophyta</taxon>
        <taxon>Magnoliopsida</taxon>
        <taxon>eudicotyledons</taxon>
        <taxon>Gunneridae</taxon>
        <taxon>Pentapetalae</taxon>
        <taxon>rosids</taxon>
        <taxon>fabids</taxon>
        <taxon>Fabales</taxon>
        <taxon>Fabaceae</taxon>
        <taxon>Papilionoideae</taxon>
        <taxon>50 kb inversion clade</taxon>
        <taxon>NPAAA clade</taxon>
        <taxon>indigoferoid/millettioid clade</taxon>
        <taxon>Phaseoleae</taxon>
        <taxon>Vigna</taxon>
    </lineage>
</organism>
<dbReference type="SUPFAM" id="SSF48371">
    <property type="entry name" value="ARM repeat"/>
    <property type="match status" value="1"/>
</dbReference>
<proteinExistence type="predicted"/>
<accession>A0AAQ3NY00</accession>